<dbReference type="RefSeq" id="WP_189578463.1">
    <property type="nucleotide sequence ID" value="NZ_BMXV01000011.1"/>
</dbReference>
<organism evidence="1 2">
    <name type="scientific">Marinobacter zhanjiangensis</name>
    <dbReference type="NCBI Taxonomy" id="578215"/>
    <lineage>
        <taxon>Bacteria</taxon>
        <taxon>Pseudomonadati</taxon>
        <taxon>Pseudomonadota</taxon>
        <taxon>Gammaproteobacteria</taxon>
        <taxon>Pseudomonadales</taxon>
        <taxon>Marinobacteraceae</taxon>
        <taxon>Marinobacter</taxon>
    </lineage>
</organism>
<dbReference type="Gene3D" id="2.40.160.20">
    <property type="match status" value="1"/>
</dbReference>
<comment type="caution">
    <text evidence="1">The sequence shown here is derived from an EMBL/GenBank/DDBJ whole genome shotgun (WGS) entry which is preliminary data.</text>
</comment>
<accession>A0ABQ3BB39</accession>
<evidence type="ECO:0008006" key="3">
    <source>
        <dbReference type="Google" id="ProtNLM"/>
    </source>
</evidence>
<dbReference type="Proteomes" id="UP000601597">
    <property type="component" value="Unassembled WGS sequence"/>
</dbReference>
<evidence type="ECO:0000313" key="1">
    <source>
        <dbReference type="EMBL" id="GGY85869.1"/>
    </source>
</evidence>
<sequence>MGLRSLARQGLLVVCCLLWSLPLRAGVLDWLWSSGEGPAEVVVTAPYVEWRTGPAIGYPVFHASEKGEWLTLLKQKTRWIKVRDSRDREGWVLQDDLSTGTLTADGQVAIGPRPDRDDFTDRGGEVVAMMGDFEGAAAISAAASWQFTHNLALEVQASQVLGSRSEIRLANLSIQHQPFPGWRLTPYLTMGGGYAWISPKATLAQTERRQNPTAHIGLGLRYYVADRYFLRAEVRDYKVFTDRTTNEEVTEWKLGLGIFF</sequence>
<gene>
    <name evidence="1" type="ORF">GCM10007071_36600</name>
</gene>
<evidence type="ECO:0000313" key="2">
    <source>
        <dbReference type="Proteomes" id="UP000601597"/>
    </source>
</evidence>
<reference evidence="2" key="1">
    <citation type="journal article" date="2019" name="Int. J. Syst. Evol. Microbiol.">
        <title>The Global Catalogue of Microorganisms (GCM) 10K type strain sequencing project: providing services to taxonomists for standard genome sequencing and annotation.</title>
        <authorList>
            <consortium name="The Broad Institute Genomics Platform"/>
            <consortium name="The Broad Institute Genome Sequencing Center for Infectious Disease"/>
            <person name="Wu L."/>
            <person name="Ma J."/>
        </authorList>
    </citation>
    <scope>NUCLEOTIDE SEQUENCE [LARGE SCALE GENOMIC DNA]</scope>
    <source>
        <strain evidence="2">KCTC 22280</strain>
    </source>
</reference>
<dbReference type="Pfam" id="PF06347">
    <property type="entry name" value="SH3_4"/>
    <property type="match status" value="1"/>
</dbReference>
<dbReference type="EMBL" id="BMXV01000011">
    <property type="protein sequence ID" value="GGY85869.1"/>
    <property type="molecule type" value="Genomic_DNA"/>
</dbReference>
<name>A0ABQ3BB39_9GAMM</name>
<dbReference type="Gene3D" id="2.30.30.40">
    <property type="entry name" value="SH3 Domains"/>
    <property type="match status" value="1"/>
</dbReference>
<dbReference type="SUPFAM" id="SSF56925">
    <property type="entry name" value="OMPA-like"/>
    <property type="match status" value="1"/>
</dbReference>
<keyword evidence="2" id="KW-1185">Reference proteome</keyword>
<protein>
    <recommendedName>
        <fullName evidence="3">Outer membrane protein beta-barrel domain-containing protein</fullName>
    </recommendedName>
</protein>
<dbReference type="InterPro" id="IPR010466">
    <property type="entry name" value="DUF1058"/>
</dbReference>
<proteinExistence type="predicted"/>
<dbReference type="InterPro" id="IPR011250">
    <property type="entry name" value="OMP/PagP_B-barrel"/>
</dbReference>